<organism evidence="3 4">
    <name type="scientific">Moesziomyces aphidis</name>
    <name type="common">Pseudozyma aphidis</name>
    <dbReference type="NCBI Taxonomy" id="84754"/>
    <lineage>
        <taxon>Eukaryota</taxon>
        <taxon>Fungi</taxon>
        <taxon>Dikarya</taxon>
        <taxon>Basidiomycota</taxon>
        <taxon>Ustilaginomycotina</taxon>
        <taxon>Ustilaginomycetes</taxon>
        <taxon>Ustilaginales</taxon>
        <taxon>Ustilaginaceae</taxon>
        <taxon>Moesziomyces</taxon>
    </lineage>
</organism>
<dbReference type="HOGENOM" id="CLU_688865_0_0_1"/>
<keyword evidence="1" id="KW-0175">Coiled coil</keyword>
<evidence type="ECO:0000256" key="2">
    <source>
        <dbReference type="SAM" id="MobiDB-lite"/>
    </source>
</evidence>
<name>W3VVL5_MOEAP</name>
<feature type="coiled-coil region" evidence="1">
    <location>
        <begin position="115"/>
        <end position="152"/>
    </location>
</feature>
<feature type="region of interest" description="Disordered" evidence="2">
    <location>
        <begin position="248"/>
        <end position="273"/>
    </location>
</feature>
<proteinExistence type="predicted"/>
<dbReference type="OrthoDB" id="2555733at2759"/>
<protein>
    <submittedName>
        <fullName evidence="3">Uncharacterized protein</fullName>
    </submittedName>
</protein>
<evidence type="ECO:0000313" key="3">
    <source>
        <dbReference type="EMBL" id="ETS64857.1"/>
    </source>
</evidence>
<feature type="region of interest" description="Disordered" evidence="2">
    <location>
        <begin position="341"/>
        <end position="405"/>
    </location>
</feature>
<evidence type="ECO:0000256" key="1">
    <source>
        <dbReference type="SAM" id="Coils"/>
    </source>
</evidence>
<reference evidence="3 4" key="1">
    <citation type="journal article" date="2014" name="Genome Announc.">
        <title>Genome sequence of the basidiomycetous fungus Pseudozyma aphidis DSM70725, an efficient producer of biosurfactant mannosylerythritol lipids.</title>
        <authorList>
            <person name="Lorenz S."/>
            <person name="Guenther M."/>
            <person name="Grumaz C."/>
            <person name="Rupp S."/>
            <person name="Zibek S."/>
            <person name="Sohn K."/>
        </authorList>
    </citation>
    <scope>NUCLEOTIDE SEQUENCE [LARGE SCALE GENOMIC DNA]</scope>
    <source>
        <strain evidence="4">ATCC 32657 / CBS 517.83 / DSM 70725 / JCM 10318 / NBRC 10182 / NRRL Y-7954 / St-0401</strain>
    </source>
</reference>
<gene>
    <name evidence="3" type="ORF">PaG_00827</name>
</gene>
<dbReference type="EMBL" id="AWNI01000004">
    <property type="protein sequence ID" value="ETS64857.1"/>
    <property type="molecule type" value="Genomic_DNA"/>
</dbReference>
<dbReference type="AlphaFoldDB" id="W3VVL5"/>
<accession>W3VVL5</accession>
<sequence length="405" mass="44501">MSSCCQINFRRLALNAIGLSRWSGSAPATRFLHPLKVPDAVSRLLRPVDMSLADIIGAYRFQIEQMANMIAYVEPVGNPESRPSRCSTGFLPFDWSSASRASFLKSQAHRHKQVLVHVKGDLRQARKIKKELEDAKAENRILTDKIRAWQLLSEGKQGQAQPSQSEASRVGAQAAHKFRDGHAGCFALIAPEQEPHRSNDQLDPLPHGLFVKHIPQPAQNRPCLAGFPLDNRSQQRPSTCSSEVFAFKPPSFTEASPPPRWSRPGAAESSAPQQQPIPLFRGMAAPAAQVYTPQMTSPMQAQVQHHGPRASSRHEHVHMLGRPSGNVSGSRSMPTLARTEEELAPRQHVGAWHTARMSGPSRRTESPARGSFGAPVARPPASERSHARRDGVGPVGHQTQTVKKE</sequence>
<feature type="compositionally biased region" description="Basic and acidic residues" evidence="2">
    <location>
        <begin position="381"/>
        <end position="391"/>
    </location>
</feature>
<dbReference type="Proteomes" id="UP000019462">
    <property type="component" value="Unassembled WGS sequence"/>
</dbReference>
<comment type="caution">
    <text evidence="3">The sequence shown here is derived from an EMBL/GenBank/DDBJ whole genome shotgun (WGS) entry which is preliminary data.</text>
</comment>
<evidence type="ECO:0000313" key="4">
    <source>
        <dbReference type="Proteomes" id="UP000019462"/>
    </source>
</evidence>
<keyword evidence="4" id="KW-1185">Reference proteome</keyword>